<accession>A0A369W1D4</accession>
<name>A0A369W1D4_9SPHN</name>
<evidence type="ECO:0000313" key="2">
    <source>
        <dbReference type="Proteomes" id="UP000253918"/>
    </source>
</evidence>
<dbReference type="EMBL" id="QQNB01000001">
    <property type="protein sequence ID" value="RDE07082.1"/>
    <property type="molecule type" value="Genomic_DNA"/>
</dbReference>
<organism evidence="1 2">
    <name type="scientific">Sphingomonas aracearum</name>
    <dbReference type="NCBI Taxonomy" id="2283317"/>
    <lineage>
        <taxon>Bacteria</taxon>
        <taxon>Pseudomonadati</taxon>
        <taxon>Pseudomonadota</taxon>
        <taxon>Alphaproteobacteria</taxon>
        <taxon>Sphingomonadales</taxon>
        <taxon>Sphingomonadaceae</taxon>
        <taxon>Sphingomonas</taxon>
    </lineage>
</organism>
<dbReference type="Proteomes" id="UP000253918">
    <property type="component" value="Unassembled WGS sequence"/>
</dbReference>
<keyword evidence="2" id="KW-1185">Reference proteome</keyword>
<dbReference type="OrthoDB" id="7568033at2"/>
<sequence>MHLTSIPMLLAAAIAPLQTPLHLVTTHFASAPRTCAVLQAAYTAASKGQTPIYPRDVRSDTRVLRLDEFVPEYRAKLALSAAEFAGLTARQAQSDFPHFRPACAWKGDPGPAVDDEGHATFVTFTSPIFSANRKLAMVEVSFREEGTFAYGLICVVRQGRGGWAAQCRGSWIT</sequence>
<comment type="caution">
    <text evidence="1">The sequence shown here is derived from an EMBL/GenBank/DDBJ whole genome shotgun (WGS) entry which is preliminary data.</text>
</comment>
<dbReference type="AlphaFoldDB" id="A0A369W1D4"/>
<proteinExistence type="predicted"/>
<gene>
    <name evidence="1" type="ORF">DVW87_05345</name>
</gene>
<dbReference type="RefSeq" id="WP_114686662.1">
    <property type="nucleotide sequence ID" value="NZ_QQNB01000001.1"/>
</dbReference>
<evidence type="ECO:0000313" key="1">
    <source>
        <dbReference type="EMBL" id="RDE07082.1"/>
    </source>
</evidence>
<reference evidence="1 2" key="1">
    <citation type="submission" date="2018-07" db="EMBL/GenBank/DDBJ databases">
        <title>a novel species of Sphingomonas isolated from the rhizosphere soil of Araceae plant.</title>
        <authorList>
            <person name="Zhiyong W."/>
            <person name="Qinglan Z."/>
            <person name="Zhiwei F."/>
            <person name="Ding X."/>
            <person name="Gejiao W."/>
            <person name="Shixue Z."/>
        </authorList>
    </citation>
    <scope>NUCLEOTIDE SEQUENCE [LARGE SCALE GENOMIC DNA]</scope>
    <source>
        <strain evidence="1 2">WZY 27</strain>
    </source>
</reference>
<protein>
    <submittedName>
        <fullName evidence="1">Uncharacterized protein</fullName>
    </submittedName>
</protein>